<accession>A0AA35VZE5</accession>
<evidence type="ECO:0000259" key="6">
    <source>
        <dbReference type="PROSITE" id="PS51154"/>
    </source>
</evidence>
<evidence type="ECO:0000256" key="2">
    <source>
        <dbReference type="ARBA" id="ARBA00022454"/>
    </source>
</evidence>
<feature type="domain" description="Macro" evidence="6">
    <location>
        <begin position="176"/>
        <end position="307"/>
    </location>
</feature>
<dbReference type="InterPro" id="IPR009072">
    <property type="entry name" value="Histone-fold"/>
</dbReference>
<evidence type="ECO:0000313" key="8">
    <source>
        <dbReference type="Proteomes" id="UP001174909"/>
    </source>
</evidence>
<dbReference type="InterPro" id="IPR002119">
    <property type="entry name" value="Histone_H2A"/>
</dbReference>
<dbReference type="PANTHER" id="PTHR23430">
    <property type="entry name" value="HISTONE H2A"/>
    <property type="match status" value="1"/>
</dbReference>
<dbReference type="EMBL" id="CASHTH010000379">
    <property type="protein sequence ID" value="CAI7999601.1"/>
    <property type="molecule type" value="Genomic_DNA"/>
</dbReference>
<dbReference type="InterPro" id="IPR043472">
    <property type="entry name" value="Macro_dom-like"/>
</dbReference>
<evidence type="ECO:0000256" key="4">
    <source>
        <dbReference type="ARBA" id="ARBA00023269"/>
    </source>
</evidence>
<dbReference type="Gene3D" id="3.40.220.10">
    <property type="entry name" value="Leucine Aminopeptidase, subunit E, domain 1"/>
    <property type="match status" value="1"/>
</dbReference>
<keyword evidence="8" id="KW-1185">Reference proteome</keyword>
<dbReference type="Gene3D" id="1.10.20.10">
    <property type="entry name" value="Histone, subunit A"/>
    <property type="match status" value="1"/>
</dbReference>
<dbReference type="SUPFAM" id="SSF47113">
    <property type="entry name" value="Histone-fold"/>
    <property type="match status" value="1"/>
</dbReference>
<dbReference type="Pfam" id="PF00125">
    <property type="entry name" value="Histone"/>
    <property type="match status" value="1"/>
</dbReference>
<dbReference type="InterPro" id="IPR002589">
    <property type="entry name" value="Macro_dom"/>
</dbReference>
<feature type="compositionally biased region" description="Low complexity" evidence="5">
    <location>
        <begin position="131"/>
        <end position="170"/>
    </location>
</feature>
<dbReference type="SMART" id="SM00414">
    <property type="entry name" value="H2A"/>
    <property type="match status" value="1"/>
</dbReference>
<evidence type="ECO:0000256" key="5">
    <source>
        <dbReference type="SAM" id="MobiDB-lite"/>
    </source>
</evidence>
<protein>
    <submittedName>
        <fullName evidence="7">Core histone macro-H2A.1</fullName>
    </submittedName>
</protein>
<evidence type="ECO:0000256" key="1">
    <source>
        <dbReference type="ARBA" id="ARBA00004286"/>
    </source>
</evidence>
<organism evidence="7 8">
    <name type="scientific">Geodia barretti</name>
    <name type="common">Barrett's horny sponge</name>
    <dbReference type="NCBI Taxonomy" id="519541"/>
    <lineage>
        <taxon>Eukaryota</taxon>
        <taxon>Metazoa</taxon>
        <taxon>Porifera</taxon>
        <taxon>Demospongiae</taxon>
        <taxon>Heteroscleromorpha</taxon>
        <taxon>Tetractinellida</taxon>
        <taxon>Astrophorina</taxon>
        <taxon>Geodiidae</taxon>
        <taxon>Geodia</taxon>
    </lineage>
</organism>
<dbReference type="PRINTS" id="PR00620">
    <property type="entry name" value="HISTONEH2A"/>
</dbReference>
<name>A0AA35VZE5_GEOBA</name>
<dbReference type="GO" id="GO:0046982">
    <property type="term" value="F:protein heterodimerization activity"/>
    <property type="evidence" value="ECO:0007669"/>
    <property type="project" value="InterPro"/>
</dbReference>
<proteinExistence type="predicted"/>
<dbReference type="GO" id="GO:0003677">
    <property type="term" value="F:DNA binding"/>
    <property type="evidence" value="ECO:0007669"/>
    <property type="project" value="InterPro"/>
</dbReference>
<dbReference type="Pfam" id="PF01661">
    <property type="entry name" value="Macro"/>
    <property type="match status" value="1"/>
</dbReference>
<keyword evidence="4" id="KW-0238">DNA-binding</keyword>
<dbReference type="FunFam" id="1.10.20.10:FF:000013">
    <property type="entry name" value="Core histone macro-H2A"/>
    <property type="match status" value="1"/>
</dbReference>
<dbReference type="CDD" id="cd00074">
    <property type="entry name" value="HFD_H2A"/>
    <property type="match status" value="1"/>
</dbReference>
<comment type="caution">
    <text evidence="7">The sequence shown here is derived from an EMBL/GenBank/DDBJ whole genome shotgun (WGS) entry which is preliminary data.</text>
</comment>
<comment type="subcellular location">
    <subcellularLocation>
        <location evidence="1">Chromosome</location>
    </subcellularLocation>
</comment>
<dbReference type="Proteomes" id="UP001174909">
    <property type="component" value="Unassembled WGS sequence"/>
</dbReference>
<evidence type="ECO:0000256" key="3">
    <source>
        <dbReference type="ARBA" id="ARBA00022853"/>
    </source>
</evidence>
<dbReference type="InterPro" id="IPR007125">
    <property type="entry name" value="H2A/H2B/H3"/>
</dbReference>
<keyword evidence="3" id="KW-0156">Chromatin regulator</keyword>
<dbReference type="Pfam" id="PF16211">
    <property type="entry name" value="Histone_H2A_C"/>
    <property type="match status" value="1"/>
</dbReference>
<dbReference type="SMART" id="SM00506">
    <property type="entry name" value="A1pp"/>
    <property type="match status" value="1"/>
</dbReference>
<dbReference type="GO" id="GO:0030527">
    <property type="term" value="F:structural constituent of chromatin"/>
    <property type="evidence" value="ECO:0007669"/>
    <property type="project" value="InterPro"/>
</dbReference>
<keyword evidence="4" id="KW-0544">Nucleosome core</keyword>
<sequence>MSGRAGKVRKKRVSRSAKAGVVFPVSRVYRYLKLAILKRRVAVGAPIYLSAVLEYLCAEVLELAGNAARDNKKKIITPRHILLAVANDDELHRLLRGVTISQGGVLPHIPEVLLFKKSQLRGVSKPQSLHTKPATTAASKAPKSPVKAAPPKKTTSSPKKSQAASKPTPASGGGITVLSEKTLFLGQKLTVIQGDISQLTVDAVVHPTSGNFSLAGQCGSALRGAGGPSFDSAVKEVSDKTSLAMAEAAISGSGTQLPCKHVLHVHSPSWGDDDAVTNLEKAVKNCLTLAENKNLSTVAFPSVASGS</sequence>
<reference evidence="7" key="1">
    <citation type="submission" date="2023-03" db="EMBL/GenBank/DDBJ databases">
        <authorList>
            <person name="Steffen K."/>
            <person name="Cardenas P."/>
        </authorList>
    </citation>
    <scope>NUCLEOTIDE SEQUENCE</scope>
</reference>
<keyword evidence="2" id="KW-0158">Chromosome</keyword>
<feature type="region of interest" description="Disordered" evidence="5">
    <location>
        <begin position="125"/>
        <end position="173"/>
    </location>
</feature>
<dbReference type="GO" id="GO:0000786">
    <property type="term" value="C:nucleosome"/>
    <property type="evidence" value="ECO:0007669"/>
    <property type="project" value="UniProtKB-KW"/>
</dbReference>
<dbReference type="GO" id="GO:0006325">
    <property type="term" value="P:chromatin organization"/>
    <property type="evidence" value="ECO:0007669"/>
    <property type="project" value="UniProtKB-KW"/>
</dbReference>
<dbReference type="AlphaFoldDB" id="A0AA35VZE5"/>
<dbReference type="SUPFAM" id="SSF52949">
    <property type="entry name" value="Macro domain-like"/>
    <property type="match status" value="1"/>
</dbReference>
<evidence type="ECO:0000313" key="7">
    <source>
        <dbReference type="EMBL" id="CAI7999601.1"/>
    </source>
</evidence>
<gene>
    <name evidence="7" type="ORF">GBAR_LOCUS2748</name>
</gene>
<dbReference type="InterPro" id="IPR032454">
    <property type="entry name" value="Histone_H2A_C"/>
</dbReference>
<dbReference type="PROSITE" id="PS51154">
    <property type="entry name" value="MACRO"/>
    <property type="match status" value="1"/>
</dbReference>